<protein>
    <submittedName>
        <fullName evidence="2">Uncharacterized protein</fullName>
    </submittedName>
</protein>
<proteinExistence type="predicted"/>
<keyword evidence="1" id="KW-0472">Membrane</keyword>
<dbReference type="HOGENOM" id="CLU_3291856_0_0_12"/>
<keyword evidence="3" id="KW-1185">Reference proteome</keyword>
<feature type="transmembrane region" description="Helical" evidence="1">
    <location>
        <begin position="12"/>
        <end position="32"/>
    </location>
</feature>
<evidence type="ECO:0000313" key="3">
    <source>
        <dbReference type="Proteomes" id="UP000005737"/>
    </source>
</evidence>
<keyword evidence="1" id="KW-0812">Transmembrane</keyword>
<name>H2CK97_9LEPT</name>
<accession>H2CK97</accession>
<evidence type="ECO:0000256" key="1">
    <source>
        <dbReference type="SAM" id="Phobius"/>
    </source>
</evidence>
<evidence type="ECO:0000313" key="2">
    <source>
        <dbReference type="EMBL" id="EHQ07200.1"/>
    </source>
</evidence>
<reference evidence="2 3" key="1">
    <citation type="submission" date="2011-10" db="EMBL/GenBank/DDBJ databases">
        <title>The Improved High-Quality Draft genome of Leptonema illini DSM 21528.</title>
        <authorList>
            <consortium name="US DOE Joint Genome Institute (JGI-PGF)"/>
            <person name="Lucas S."/>
            <person name="Copeland A."/>
            <person name="Lapidus A."/>
            <person name="Glavina del Rio T."/>
            <person name="Dalin E."/>
            <person name="Tice H."/>
            <person name="Bruce D."/>
            <person name="Goodwin L."/>
            <person name="Pitluck S."/>
            <person name="Peters L."/>
            <person name="Mikhailova N."/>
            <person name="Held B."/>
            <person name="Kyrpides N."/>
            <person name="Mavromatis K."/>
            <person name="Ivanova N."/>
            <person name="Markowitz V."/>
            <person name="Cheng J.-F."/>
            <person name="Hugenholtz P."/>
            <person name="Woyke T."/>
            <person name="Wu D."/>
            <person name="Gronow S."/>
            <person name="Wellnitz S."/>
            <person name="Brambilla E.-M."/>
            <person name="Klenk H.-P."/>
            <person name="Eisen J.A."/>
        </authorList>
    </citation>
    <scope>NUCLEOTIDE SEQUENCE [LARGE SCALE GENOMIC DNA]</scope>
    <source>
        <strain evidence="2 3">DSM 21528</strain>
    </source>
</reference>
<organism evidence="2 3">
    <name type="scientific">Leptonema illini DSM 21528</name>
    <dbReference type="NCBI Taxonomy" id="929563"/>
    <lineage>
        <taxon>Bacteria</taxon>
        <taxon>Pseudomonadati</taxon>
        <taxon>Spirochaetota</taxon>
        <taxon>Spirochaetia</taxon>
        <taxon>Leptospirales</taxon>
        <taxon>Leptospiraceae</taxon>
        <taxon>Leptonema</taxon>
    </lineage>
</organism>
<keyword evidence="1" id="KW-1133">Transmembrane helix</keyword>
<dbReference type="EMBL" id="JH597773">
    <property type="protein sequence ID" value="EHQ07200.1"/>
    <property type="molecule type" value="Genomic_DNA"/>
</dbReference>
<dbReference type="AlphaFoldDB" id="H2CK97"/>
<dbReference type="RefSeq" id="WP_002772941.1">
    <property type="nucleotide sequence ID" value="NZ_JH597773.1"/>
</dbReference>
<gene>
    <name evidence="2" type="ORF">Lepil_2526</name>
</gene>
<sequence length="40" mass="4640">MTLDLVTFKVILYAASFLCALVPLLLALLWVVDYVRKKIW</sequence>
<dbReference type="Proteomes" id="UP000005737">
    <property type="component" value="Unassembled WGS sequence"/>
</dbReference>